<comment type="caution">
    <text evidence="1">The sequence shown here is derived from an EMBL/GenBank/DDBJ whole genome shotgun (WGS) entry which is preliminary data.</text>
</comment>
<name>A0ABW9MBP0_9FIRM</name>
<gene>
    <name evidence="1" type="primary">cas7e</name>
    <name evidence="1" type="ORF">ACCQ42_03025</name>
</gene>
<dbReference type="EMBL" id="JBGMEF010000015">
    <property type="protein sequence ID" value="MFO3666742.1"/>
    <property type="molecule type" value="Genomic_DNA"/>
</dbReference>
<dbReference type="Proteomes" id="UP001637994">
    <property type="component" value="Unassembled WGS sequence"/>
</dbReference>
<dbReference type="Pfam" id="PF09344">
    <property type="entry name" value="Cas_CT1975"/>
    <property type="match status" value="1"/>
</dbReference>
<dbReference type="RefSeq" id="WP_410035325.1">
    <property type="nucleotide sequence ID" value="NZ_JBGMEF010000015.1"/>
</dbReference>
<sequence length="354" mass="39790">MKNRLFLDIHVIQTLPPANINRDDTGSPKTAQYGGVTRSRVSSQSWKKAVRAYFNENGNLENQGVRSRNLVKFIADKIIDLDPSKSQEEAMKLAEDSLNKAKISTKDGKVKALFFISDKQAENFAKASLEGIKDKKILQEILNDNPSIDICLFGRMVADDPTLNEDASCQFAHAISTHPIEREFDFYTAVDDLAPDDNSGAGMLGTVEYNSSTVYRYANIGLHEFRRQLGDDDAFAYAVGLFIEGFFKSMPTGKINTFANQTLPSSIVLSLRSDRPLNLITAFEKPIRSNDGYVEKSIIKLSDEYEKYNKILDKPLYSSYLIIDDKEFSNFGKKEESLESLIENLKASLMENLK</sequence>
<protein>
    <submittedName>
        <fullName evidence="1">Type I-E CRISPR-associated protein Cas7/Cse4/CasC</fullName>
    </submittedName>
</protein>
<accession>A0ABW9MBP0</accession>
<reference evidence="1 2" key="1">
    <citation type="journal article" date="2025" name="Anaerobe">
        <title>Description of Anaerococcus kampingiae sp. nov., Anaerococcus groningensis sp. nov., Anaerococcus martiniensis sp. nov., and Anaerococcus cruorum sp. nov., isolated from human clinical specimens.</title>
        <authorList>
            <person name="Boiten K.E."/>
            <person name="Meijer J."/>
            <person name="van Wezel E.M."/>
            <person name="Veloo A.C.M."/>
        </authorList>
    </citation>
    <scope>NUCLEOTIDE SEQUENCE [LARGE SCALE GENOMIC DNA]</scope>
    <source>
        <strain evidence="1 2">ENR0874</strain>
    </source>
</reference>
<evidence type="ECO:0000313" key="1">
    <source>
        <dbReference type="EMBL" id="MFO3666742.1"/>
    </source>
</evidence>
<dbReference type="NCBIfam" id="TIGR01869">
    <property type="entry name" value="casC_Cse4"/>
    <property type="match status" value="1"/>
</dbReference>
<proteinExistence type="predicted"/>
<dbReference type="InterPro" id="IPR010148">
    <property type="entry name" value="CRISPR-assoc_prot_CT1975"/>
</dbReference>
<keyword evidence="2" id="KW-1185">Reference proteome</keyword>
<organism evidence="1 2">
    <name type="scientific">Anaerococcus kampingae</name>
    <dbReference type="NCBI Taxonomy" id="3115614"/>
    <lineage>
        <taxon>Bacteria</taxon>
        <taxon>Bacillati</taxon>
        <taxon>Bacillota</taxon>
        <taxon>Tissierellia</taxon>
        <taxon>Tissierellales</taxon>
        <taxon>Peptoniphilaceae</taxon>
        <taxon>Anaerococcus</taxon>
    </lineage>
</organism>
<evidence type="ECO:0000313" key="2">
    <source>
        <dbReference type="Proteomes" id="UP001637994"/>
    </source>
</evidence>